<protein>
    <submittedName>
        <fullName evidence="2">Uncharacterized protein</fullName>
    </submittedName>
</protein>
<evidence type="ECO:0000256" key="1">
    <source>
        <dbReference type="SAM" id="SignalP"/>
    </source>
</evidence>
<name>A0ABN9BJN9_9NEOB</name>
<reference evidence="2" key="1">
    <citation type="submission" date="2023-05" db="EMBL/GenBank/DDBJ databases">
        <authorList>
            <person name="Stuckert A."/>
        </authorList>
    </citation>
    <scope>NUCLEOTIDE SEQUENCE</scope>
</reference>
<evidence type="ECO:0000313" key="3">
    <source>
        <dbReference type="Proteomes" id="UP001162483"/>
    </source>
</evidence>
<evidence type="ECO:0000313" key="2">
    <source>
        <dbReference type="EMBL" id="CAI9547789.1"/>
    </source>
</evidence>
<comment type="caution">
    <text evidence="2">The sequence shown here is derived from an EMBL/GenBank/DDBJ whole genome shotgun (WGS) entry which is preliminary data.</text>
</comment>
<feature type="signal peptide" evidence="1">
    <location>
        <begin position="1"/>
        <end position="16"/>
    </location>
</feature>
<dbReference type="EMBL" id="CATNWA010004409">
    <property type="protein sequence ID" value="CAI9547789.1"/>
    <property type="molecule type" value="Genomic_DNA"/>
</dbReference>
<keyword evidence="3" id="KW-1185">Reference proteome</keyword>
<gene>
    <name evidence="2" type="ORF">SPARVUS_LOCUS3052128</name>
</gene>
<keyword evidence="1" id="KW-0732">Signal</keyword>
<feature type="non-terminal residue" evidence="2">
    <location>
        <position position="110"/>
    </location>
</feature>
<feature type="non-terminal residue" evidence="2">
    <location>
        <position position="1"/>
    </location>
</feature>
<dbReference type="Proteomes" id="UP001162483">
    <property type="component" value="Unassembled WGS sequence"/>
</dbReference>
<accession>A0ABN9BJN9</accession>
<organism evidence="2 3">
    <name type="scientific">Staurois parvus</name>
    <dbReference type="NCBI Taxonomy" id="386267"/>
    <lineage>
        <taxon>Eukaryota</taxon>
        <taxon>Metazoa</taxon>
        <taxon>Chordata</taxon>
        <taxon>Craniata</taxon>
        <taxon>Vertebrata</taxon>
        <taxon>Euteleostomi</taxon>
        <taxon>Amphibia</taxon>
        <taxon>Batrachia</taxon>
        <taxon>Anura</taxon>
        <taxon>Neobatrachia</taxon>
        <taxon>Ranoidea</taxon>
        <taxon>Ranidae</taxon>
        <taxon>Staurois</taxon>
    </lineage>
</organism>
<feature type="chain" id="PRO_5045272846" evidence="1">
    <location>
        <begin position="17"/>
        <end position="110"/>
    </location>
</feature>
<sequence>WHCWVALLIRALKISALIISADLPCQICQLSAVLSSGCNNGTDDQCPDDRCPAVPPTSSAHLCPAVHPPVPSSAPTCAQKCHLPVPSSATYLCPEVPPTCAQQCHPPVPT</sequence>
<proteinExistence type="predicted"/>